<dbReference type="EMBL" id="PVXO01000044">
    <property type="protein sequence ID" value="PRR78426.1"/>
    <property type="molecule type" value="Genomic_DNA"/>
</dbReference>
<evidence type="ECO:0000313" key="2">
    <source>
        <dbReference type="Proteomes" id="UP000239706"/>
    </source>
</evidence>
<organism evidence="1 2">
    <name type="scientific">Clostridium liquoris</name>
    <dbReference type="NCBI Taxonomy" id="1289519"/>
    <lineage>
        <taxon>Bacteria</taxon>
        <taxon>Bacillati</taxon>
        <taxon>Bacillota</taxon>
        <taxon>Clostridia</taxon>
        <taxon>Eubacteriales</taxon>
        <taxon>Clostridiaceae</taxon>
        <taxon>Clostridium</taxon>
    </lineage>
</organism>
<dbReference type="Proteomes" id="UP000239706">
    <property type="component" value="Unassembled WGS sequence"/>
</dbReference>
<keyword evidence="2" id="KW-1185">Reference proteome</keyword>
<name>A0A2T0B3I3_9CLOT</name>
<comment type="caution">
    <text evidence="1">The sequence shown here is derived from an EMBL/GenBank/DDBJ whole genome shotgun (WGS) entry which is preliminary data.</text>
</comment>
<reference evidence="1 2" key="1">
    <citation type="submission" date="2018-03" db="EMBL/GenBank/DDBJ databases">
        <title>Genome sequence of Clostridium liquoris DSM 100320.</title>
        <authorList>
            <person name="Poehlein A."/>
            <person name="Daniel R."/>
        </authorList>
    </citation>
    <scope>NUCLEOTIDE SEQUENCE [LARGE SCALE GENOMIC DNA]</scope>
    <source>
        <strain evidence="1 2">DSM 100320</strain>
    </source>
</reference>
<evidence type="ECO:0000313" key="1">
    <source>
        <dbReference type="EMBL" id="PRR78426.1"/>
    </source>
</evidence>
<dbReference type="AlphaFoldDB" id="A0A2T0B3I3"/>
<proteinExistence type="predicted"/>
<sequence>MQNGMAIETIIVKDNVSDVDAKALAEKYRKET</sequence>
<gene>
    <name evidence="1" type="ORF">CLLI_15100</name>
</gene>
<protein>
    <submittedName>
        <fullName evidence="1">Uncharacterized protein</fullName>
    </submittedName>
</protein>
<accession>A0A2T0B3I3</accession>